<dbReference type="EMBL" id="MCFC01000034">
    <property type="protein sequence ID" value="ORY28055.1"/>
    <property type="molecule type" value="Genomic_DNA"/>
</dbReference>
<name>A0A1Y2B1U8_9TREE</name>
<evidence type="ECO:0000313" key="3">
    <source>
        <dbReference type="Proteomes" id="UP000193986"/>
    </source>
</evidence>
<keyword evidence="1" id="KW-0472">Membrane</keyword>
<dbReference type="PANTHER" id="PTHR39218">
    <property type="entry name" value="OXIDOREDUCTASE 14 KDA SUBUNIT, PUTATIVE (AFU_ORTHOLOGUE AFUA_1G12110)-RELATED"/>
    <property type="match status" value="1"/>
</dbReference>
<evidence type="ECO:0000256" key="1">
    <source>
        <dbReference type="SAM" id="Phobius"/>
    </source>
</evidence>
<reference evidence="2 3" key="1">
    <citation type="submission" date="2016-07" db="EMBL/GenBank/DDBJ databases">
        <title>Pervasive Adenine N6-methylation of Active Genes in Fungi.</title>
        <authorList>
            <consortium name="DOE Joint Genome Institute"/>
            <person name="Mondo S.J."/>
            <person name="Dannebaum R.O."/>
            <person name="Kuo R.C."/>
            <person name="Labutti K."/>
            <person name="Haridas S."/>
            <person name="Kuo A."/>
            <person name="Salamov A."/>
            <person name="Ahrendt S.R."/>
            <person name="Lipzen A."/>
            <person name="Sullivan W."/>
            <person name="Andreopoulos W.B."/>
            <person name="Clum A."/>
            <person name="Lindquist E."/>
            <person name="Daum C."/>
            <person name="Ramamoorthy G.K."/>
            <person name="Gryganskyi A."/>
            <person name="Culley D."/>
            <person name="Magnuson J.K."/>
            <person name="James T.Y."/>
            <person name="O'Malley M.A."/>
            <person name="Stajich J.E."/>
            <person name="Spatafora J.W."/>
            <person name="Visel A."/>
            <person name="Grigoriev I.V."/>
        </authorList>
    </citation>
    <scope>NUCLEOTIDE SEQUENCE [LARGE SCALE GENOMIC DNA]</scope>
    <source>
        <strain evidence="2 3">68-887.2</strain>
    </source>
</reference>
<comment type="caution">
    <text evidence="2">The sequence shown here is derived from an EMBL/GenBank/DDBJ whole genome shotgun (WGS) entry which is preliminary data.</text>
</comment>
<evidence type="ECO:0000313" key="2">
    <source>
        <dbReference type="EMBL" id="ORY28055.1"/>
    </source>
</evidence>
<sequence length="100" mass="11165">MTVLTSVLGWQAFGVGVRLYQLKLQGRAITAAPHIYGYVLAGWAAFGYGVYRVERHQKTLGLLRTTFIESPTKRASSSLKQITSWRSIDWRGCRSTCIGV</sequence>
<accession>A0A1Y2B1U8</accession>
<dbReference type="OrthoDB" id="2141050at2759"/>
<keyword evidence="1" id="KW-0812">Transmembrane</keyword>
<keyword evidence="3" id="KW-1185">Reference proteome</keyword>
<protein>
    <submittedName>
        <fullName evidence="2">Uncharacterized protein</fullName>
    </submittedName>
</protein>
<proteinExistence type="predicted"/>
<dbReference type="InParanoid" id="A0A1Y2B1U8"/>
<organism evidence="2 3">
    <name type="scientific">Naematelia encephala</name>
    <dbReference type="NCBI Taxonomy" id="71784"/>
    <lineage>
        <taxon>Eukaryota</taxon>
        <taxon>Fungi</taxon>
        <taxon>Dikarya</taxon>
        <taxon>Basidiomycota</taxon>
        <taxon>Agaricomycotina</taxon>
        <taxon>Tremellomycetes</taxon>
        <taxon>Tremellales</taxon>
        <taxon>Naemateliaceae</taxon>
        <taxon>Naematelia</taxon>
    </lineage>
</organism>
<feature type="transmembrane region" description="Helical" evidence="1">
    <location>
        <begin position="35"/>
        <end position="51"/>
    </location>
</feature>
<dbReference type="Proteomes" id="UP000193986">
    <property type="component" value="Unassembled WGS sequence"/>
</dbReference>
<dbReference type="PANTHER" id="PTHR39218:SF1">
    <property type="entry name" value="OXIDOREDUCTASE 14 KDA SUBUNIT, PUTATIVE (AFU_ORTHOLOGUE AFUA_1G12110)-RELATED"/>
    <property type="match status" value="1"/>
</dbReference>
<keyword evidence="1" id="KW-1133">Transmembrane helix</keyword>
<dbReference type="AlphaFoldDB" id="A0A1Y2B1U8"/>
<gene>
    <name evidence="2" type="ORF">BCR39DRAFT_214494</name>
</gene>